<protein>
    <submittedName>
        <fullName evidence="1">DUF3853 family protein</fullName>
    </submittedName>
</protein>
<dbReference type="EMBL" id="QRXI01000025">
    <property type="protein sequence ID" value="RGT89347.1"/>
    <property type="molecule type" value="Genomic_DNA"/>
</dbReference>
<dbReference type="RefSeq" id="WP_117853591.1">
    <property type="nucleotide sequence ID" value="NZ_QRXI01000025.1"/>
</dbReference>
<organism evidence="1 2">
    <name type="scientific">Phocaeicola vulgatus</name>
    <name type="common">Bacteroides vulgatus</name>
    <dbReference type="NCBI Taxonomy" id="821"/>
    <lineage>
        <taxon>Bacteria</taxon>
        <taxon>Pseudomonadati</taxon>
        <taxon>Bacteroidota</taxon>
        <taxon>Bacteroidia</taxon>
        <taxon>Bacteroidales</taxon>
        <taxon>Bacteroidaceae</taxon>
        <taxon>Phocaeicola</taxon>
    </lineage>
</organism>
<dbReference type="AlphaFoldDB" id="A0A412QEG3"/>
<proteinExistence type="predicted"/>
<reference evidence="1 2" key="1">
    <citation type="submission" date="2018-08" db="EMBL/GenBank/DDBJ databases">
        <title>A genome reference for cultivated species of the human gut microbiota.</title>
        <authorList>
            <person name="Zou Y."/>
            <person name="Xue W."/>
            <person name="Luo G."/>
        </authorList>
    </citation>
    <scope>NUCLEOTIDE SEQUENCE [LARGE SCALE GENOMIC DNA]</scope>
    <source>
        <strain evidence="1 2">AF18-14</strain>
    </source>
</reference>
<dbReference type="Proteomes" id="UP000283833">
    <property type="component" value="Unassembled WGS sequence"/>
</dbReference>
<name>A0A412QEG3_PHOVU</name>
<comment type="caution">
    <text evidence="1">The sequence shown here is derived from an EMBL/GenBank/DDBJ whole genome shotgun (WGS) entry which is preliminary data.</text>
</comment>
<sequence length="96" mass="10769">MKAIKPTEMFRDRTAPVMKHGELSAGDYSEFPKFVTGIKGLAEVPSVSPSTVNRWKAGGLLDEATYQNGKYVLFDVYGVLEILRVSNRKNKYNVKN</sequence>
<evidence type="ECO:0000313" key="2">
    <source>
        <dbReference type="Proteomes" id="UP000283833"/>
    </source>
</evidence>
<gene>
    <name evidence="1" type="ORF">DWX04_16725</name>
</gene>
<evidence type="ECO:0000313" key="1">
    <source>
        <dbReference type="EMBL" id="RGT89347.1"/>
    </source>
</evidence>
<accession>A0A412QEG3</accession>